<dbReference type="PANTHER" id="PTHR32309">
    <property type="entry name" value="TYROSINE-PROTEIN KINASE"/>
    <property type="match status" value="1"/>
</dbReference>
<evidence type="ECO:0000313" key="3">
    <source>
        <dbReference type="EMBL" id="CCM79320.1"/>
    </source>
</evidence>
<protein>
    <submittedName>
        <fullName evidence="3">Lipopolysaccharide biosynthesis protein</fullName>
    </submittedName>
</protein>
<dbReference type="HOGENOM" id="CLU_009912_5_0_5"/>
<feature type="transmembrane region" description="Helical" evidence="2">
    <location>
        <begin position="412"/>
        <end position="435"/>
    </location>
</feature>
<feature type="coiled-coil region" evidence="1">
    <location>
        <begin position="168"/>
        <end position="231"/>
    </location>
</feature>
<dbReference type="STRING" id="1211777.BN77_p10579"/>
<evidence type="ECO:0000256" key="1">
    <source>
        <dbReference type="SAM" id="Coils"/>
    </source>
</evidence>
<feature type="transmembrane region" description="Helical" evidence="2">
    <location>
        <begin position="19"/>
        <end position="38"/>
    </location>
</feature>
<evidence type="ECO:0000313" key="4">
    <source>
        <dbReference type="Proteomes" id="UP000009319"/>
    </source>
</evidence>
<keyword evidence="4" id="KW-1185">Reference proteome</keyword>
<reference evidence="3 4" key="1">
    <citation type="journal article" date="2013" name="Genome Announc.">
        <title>Draft Genome Sequence of Rhizobium mesoamericanum STM3625, a Nitrogen-Fixing Symbiont of Mimosa pudica Isolated in French Guiana (South America).</title>
        <authorList>
            <person name="Moulin L."/>
            <person name="Mornico D."/>
            <person name="Melkonian R."/>
            <person name="Klonowska A."/>
        </authorList>
    </citation>
    <scope>NUCLEOTIDE SEQUENCE [LARGE SCALE GENOMIC DNA]</scope>
    <source>
        <strain evidence="3 4">STM3625</strain>
    </source>
</reference>
<dbReference type="Proteomes" id="UP000009319">
    <property type="component" value="Unassembled WGS sequence"/>
</dbReference>
<comment type="caution">
    <text evidence="3">The sequence shown here is derived from an EMBL/GenBank/DDBJ whole genome shotgun (WGS) entry which is preliminary data.</text>
</comment>
<keyword evidence="2" id="KW-0812">Transmembrane</keyword>
<name>K0Q3B1_9HYPH</name>
<proteinExistence type="predicted"/>
<accession>K0Q3B1</accession>
<organism evidence="3 4">
    <name type="scientific">Rhizobium mesoamericanum STM3625</name>
    <dbReference type="NCBI Taxonomy" id="1211777"/>
    <lineage>
        <taxon>Bacteria</taxon>
        <taxon>Pseudomonadati</taxon>
        <taxon>Pseudomonadota</taxon>
        <taxon>Alphaproteobacteria</taxon>
        <taxon>Hyphomicrobiales</taxon>
        <taxon>Rhizobiaceae</taxon>
        <taxon>Rhizobium/Agrobacterium group</taxon>
        <taxon>Rhizobium</taxon>
    </lineage>
</organism>
<sequence length="483" mass="52873">MTGADIQFYLAIFFRRTPYIAVIFFTAVALSIVAALLMPRVYRSTAKILVEAPVIPADMVKPTVPTSSLDQLLIVQQQITTRANLVELAKQLELYREKALPPTDDIVKDMRSRLVFDQQLLGLGAAAVFSVAFEADTPTLAAKGANQLASLILLTNQRQRTGRAGDTLEFFDAEVTRLGNELNSAESELLKFKTEKRSSLPESLGFRRQQQENQQLRLTSLEREAADLRTRRSVLVDTFAATGQTTTGVVAPKQQVLADLNKALADQLAIFSETSPNIIRLRARIASLQAEAAPLGGPNVDRVTGIGPRSGIELQLADIDKRLRGIEAERSKISDEITLITQSIDATPATETALNSLERERAHIQTQYDAAIARRADASLGEQVETRSNGGRLTLLEEATPPETPLKPKRRLIVAFGAAAGIALSVLFVALLEFLNRTIRRPKELATLLQSQPLAVIPYIERSQDAGLLRRGIKSAFSGLKFG</sequence>
<keyword evidence="2" id="KW-1133">Transmembrane helix</keyword>
<keyword evidence="2" id="KW-0472">Membrane</keyword>
<evidence type="ECO:0000256" key="2">
    <source>
        <dbReference type="SAM" id="Phobius"/>
    </source>
</evidence>
<dbReference type="PANTHER" id="PTHR32309:SF13">
    <property type="entry name" value="FERRIC ENTEROBACTIN TRANSPORT PROTEIN FEPE"/>
    <property type="match status" value="1"/>
</dbReference>
<dbReference type="eggNOG" id="COG3206">
    <property type="taxonomic scope" value="Bacteria"/>
</dbReference>
<keyword evidence="1" id="KW-0175">Coiled coil</keyword>
<dbReference type="GO" id="GO:0005886">
    <property type="term" value="C:plasma membrane"/>
    <property type="evidence" value="ECO:0007669"/>
    <property type="project" value="TreeGrafter"/>
</dbReference>
<feature type="coiled-coil region" evidence="1">
    <location>
        <begin position="316"/>
        <end position="374"/>
    </location>
</feature>
<dbReference type="AlphaFoldDB" id="K0Q3B1"/>
<gene>
    <name evidence="3" type="ORF">BN77_p10579</name>
</gene>
<dbReference type="RefSeq" id="WP_007536496.1">
    <property type="nucleotide sequence ID" value="NZ_HF536773.1"/>
</dbReference>
<dbReference type="InterPro" id="IPR050445">
    <property type="entry name" value="Bact_polysacc_biosynth/exp"/>
</dbReference>
<dbReference type="GO" id="GO:0004713">
    <property type="term" value="F:protein tyrosine kinase activity"/>
    <property type="evidence" value="ECO:0007669"/>
    <property type="project" value="TreeGrafter"/>
</dbReference>
<dbReference type="EMBL" id="CANI01000043">
    <property type="protein sequence ID" value="CCM79320.1"/>
    <property type="molecule type" value="Genomic_DNA"/>
</dbReference>